<evidence type="ECO:0000313" key="3">
    <source>
        <dbReference type="Proteomes" id="UP000187609"/>
    </source>
</evidence>
<dbReference type="EMBL" id="MJEQ01037188">
    <property type="protein sequence ID" value="OIT02183.1"/>
    <property type="molecule type" value="Genomic_DNA"/>
</dbReference>
<reference evidence="2" key="1">
    <citation type="submission" date="2016-11" db="EMBL/GenBank/DDBJ databases">
        <title>The genome of Nicotiana attenuata.</title>
        <authorList>
            <person name="Xu S."/>
            <person name="Brockmoeller T."/>
            <person name="Gaquerel E."/>
            <person name="Navarro A."/>
            <person name="Kuhl H."/>
            <person name="Gase K."/>
            <person name="Ling Z."/>
            <person name="Zhou W."/>
            <person name="Kreitzer C."/>
            <person name="Stanke M."/>
            <person name="Tang H."/>
            <person name="Lyons E."/>
            <person name="Pandey P."/>
            <person name="Pandey S.P."/>
            <person name="Timmermann B."/>
            <person name="Baldwin I.T."/>
        </authorList>
    </citation>
    <scope>NUCLEOTIDE SEQUENCE [LARGE SCALE GENOMIC DNA]</scope>
    <source>
        <strain evidence="2">UT</strain>
    </source>
</reference>
<dbReference type="AlphaFoldDB" id="A0A1J6IWW7"/>
<feature type="chain" id="PRO_5009639523" description="Carboxypeptidase A inhibitor-like domain-containing protein" evidence="1">
    <location>
        <begin position="24"/>
        <end position="90"/>
    </location>
</feature>
<name>A0A1J6IWW7_NICAT</name>
<sequence>MTLFKLGFFFSILLMTNIINVSWLSKTQVLSARDVDYNLSGLKKRLLPQLDLEWTCGRLCTSDSECKDCWICCWCVFDSTVDAINNRCGI</sequence>
<proteinExistence type="predicted"/>
<evidence type="ECO:0000313" key="2">
    <source>
        <dbReference type="EMBL" id="OIT02183.1"/>
    </source>
</evidence>
<dbReference type="Proteomes" id="UP000187609">
    <property type="component" value="Unassembled WGS sequence"/>
</dbReference>
<organism evidence="2 3">
    <name type="scientific">Nicotiana attenuata</name>
    <name type="common">Coyote tobacco</name>
    <dbReference type="NCBI Taxonomy" id="49451"/>
    <lineage>
        <taxon>Eukaryota</taxon>
        <taxon>Viridiplantae</taxon>
        <taxon>Streptophyta</taxon>
        <taxon>Embryophyta</taxon>
        <taxon>Tracheophyta</taxon>
        <taxon>Spermatophyta</taxon>
        <taxon>Magnoliopsida</taxon>
        <taxon>eudicotyledons</taxon>
        <taxon>Gunneridae</taxon>
        <taxon>Pentapetalae</taxon>
        <taxon>asterids</taxon>
        <taxon>lamiids</taxon>
        <taxon>Solanales</taxon>
        <taxon>Solanaceae</taxon>
        <taxon>Nicotianoideae</taxon>
        <taxon>Nicotianeae</taxon>
        <taxon>Nicotiana</taxon>
    </lineage>
</organism>
<evidence type="ECO:0008006" key="4">
    <source>
        <dbReference type="Google" id="ProtNLM"/>
    </source>
</evidence>
<evidence type="ECO:0000256" key="1">
    <source>
        <dbReference type="SAM" id="SignalP"/>
    </source>
</evidence>
<dbReference type="Gramene" id="OIT02183">
    <property type="protein sequence ID" value="OIT02183"/>
    <property type="gene ID" value="A4A49_00294"/>
</dbReference>
<keyword evidence="1" id="KW-0732">Signal</keyword>
<feature type="signal peptide" evidence="1">
    <location>
        <begin position="1"/>
        <end position="23"/>
    </location>
</feature>
<protein>
    <recommendedName>
        <fullName evidence="4">Carboxypeptidase A inhibitor-like domain-containing protein</fullName>
    </recommendedName>
</protein>
<comment type="caution">
    <text evidence="2">The sequence shown here is derived from an EMBL/GenBank/DDBJ whole genome shotgun (WGS) entry which is preliminary data.</text>
</comment>
<accession>A0A1J6IWW7</accession>
<gene>
    <name evidence="2" type="ORF">A4A49_00294</name>
</gene>
<keyword evidence="3" id="KW-1185">Reference proteome</keyword>